<feature type="domain" description="Beta/gamma crystallin 'Greek key'" evidence="4">
    <location>
        <begin position="298"/>
        <end position="340"/>
    </location>
</feature>
<feature type="region of interest" description="Disordered" evidence="3">
    <location>
        <begin position="1"/>
        <end position="42"/>
    </location>
</feature>
<dbReference type="PROSITE" id="PS50231">
    <property type="entry name" value="RICIN_B_LECTIN"/>
    <property type="match status" value="1"/>
</dbReference>
<dbReference type="SMART" id="SM00247">
    <property type="entry name" value="XTALbg"/>
    <property type="match status" value="6"/>
</dbReference>
<evidence type="ECO:0000256" key="3">
    <source>
        <dbReference type="SAM" id="MobiDB-lite"/>
    </source>
</evidence>
<dbReference type="EMBL" id="JAFHDT010000024">
    <property type="protein sequence ID" value="KAI7791869.1"/>
    <property type="molecule type" value="Genomic_DNA"/>
</dbReference>
<feature type="domain" description="Beta/gamma crystallin 'Greek key'" evidence="4">
    <location>
        <begin position="399"/>
        <end position="441"/>
    </location>
</feature>
<dbReference type="InterPro" id="IPR000772">
    <property type="entry name" value="Ricin_B_lectin"/>
</dbReference>
<dbReference type="PROSITE" id="PS50915">
    <property type="entry name" value="CRYSTALLIN_BETA_GAMMA"/>
    <property type="match status" value="9"/>
</dbReference>
<feature type="domain" description="Beta/gamma crystallin 'Greek key'" evidence="4">
    <location>
        <begin position="352"/>
        <end position="398"/>
    </location>
</feature>
<dbReference type="PANTHER" id="PTHR11818">
    <property type="entry name" value="BETA/GAMMA CRYSTALLIN"/>
    <property type="match status" value="1"/>
</dbReference>
<dbReference type="AlphaFoldDB" id="A0A9W7WAP8"/>
<dbReference type="Pfam" id="PF00030">
    <property type="entry name" value="Crystall"/>
    <property type="match status" value="6"/>
</dbReference>
<feature type="compositionally biased region" description="Polar residues" evidence="3">
    <location>
        <begin position="19"/>
        <end position="35"/>
    </location>
</feature>
<dbReference type="SUPFAM" id="SSF50370">
    <property type="entry name" value="Ricin B-like lectins"/>
    <property type="match status" value="1"/>
</dbReference>
<reference evidence="5" key="1">
    <citation type="submission" date="2021-02" db="EMBL/GenBank/DDBJ databases">
        <title>Comparative genomics reveals that relaxation of natural selection precedes convergent phenotypic evolution of cavefish.</title>
        <authorList>
            <person name="Peng Z."/>
        </authorList>
    </citation>
    <scope>NUCLEOTIDE SEQUENCE</scope>
    <source>
        <tissue evidence="5">Muscle</tissue>
    </source>
</reference>
<feature type="compositionally biased region" description="Low complexity" evidence="3">
    <location>
        <begin position="82"/>
        <end position="92"/>
    </location>
</feature>
<comment type="similarity">
    <text evidence="1">Belongs to the beta/gamma-crystallin family.</text>
</comment>
<dbReference type="InterPro" id="IPR011024">
    <property type="entry name" value="G_crystallin-like"/>
</dbReference>
<dbReference type="Proteomes" id="UP001059041">
    <property type="component" value="Linkage Group LG24"/>
</dbReference>
<feature type="domain" description="Beta/gamma crystallin 'Greek key'" evidence="4">
    <location>
        <begin position="490"/>
        <end position="532"/>
    </location>
</feature>
<protein>
    <recommendedName>
        <fullName evidence="4">Beta/gamma crystallin 'Greek key' domain-containing protein</fullName>
    </recommendedName>
</protein>
<dbReference type="InterPro" id="IPR001064">
    <property type="entry name" value="Beta/gamma_crystallin"/>
</dbReference>
<feature type="domain" description="Beta/gamma crystallin 'Greek key'" evidence="4">
    <location>
        <begin position="629"/>
        <end position="669"/>
    </location>
</feature>
<dbReference type="InterPro" id="IPR035992">
    <property type="entry name" value="Ricin_B-like_lectins"/>
</dbReference>
<proteinExistence type="inferred from homology"/>
<feature type="domain" description="Beta/gamma crystallin 'Greek key'" evidence="4">
    <location>
        <begin position="202"/>
        <end position="251"/>
    </location>
</feature>
<keyword evidence="2" id="KW-0677">Repeat</keyword>
<evidence type="ECO:0000259" key="4">
    <source>
        <dbReference type="PROSITE" id="PS50915"/>
    </source>
</evidence>
<feature type="domain" description="Beta/gamma crystallin 'Greek key'" evidence="4">
    <location>
        <begin position="579"/>
        <end position="623"/>
    </location>
</feature>
<dbReference type="PANTHER" id="PTHR11818:SF2">
    <property type="entry name" value="BETA_GAMMA CRYSTALLIN DOMAIN-CONTAINING PROTEIN 1"/>
    <property type="match status" value="1"/>
</dbReference>
<dbReference type="SMART" id="SM00458">
    <property type="entry name" value="RICIN"/>
    <property type="match status" value="1"/>
</dbReference>
<feature type="domain" description="Beta/gamma crystallin 'Greek key'" evidence="4">
    <location>
        <begin position="670"/>
        <end position="711"/>
    </location>
</feature>
<evidence type="ECO:0000313" key="6">
    <source>
        <dbReference type="Proteomes" id="UP001059041"/>
    </source>
</evidence>
<evidence type="ECO:0000313" key="5">
    <source>
        <dbReference type="EMBL" id="KAI7791869.1"/>
    </source>
</evidence>
<evidence type="ECO:0000256" key="1">
    <source>
        <dbReference type="ARBA" id="ARBA00009646"/>
    </source>
</evidence>
<evidence type="ECO:0000256" key="2">
    <source>
        <dbReference type="ARBA" id="ARBA00022737"/>
    </source>
</evidence>
<comment type="caution">
    <text evidence="5">The sequence shown here is derived from an EMBL/GenBank/DDBJ whole genome shotgun (WGS) entry which is preliminary data.</text>
</comment>
<dbReference type="Gene3D" id="2.60.20.10">
    <property type="entry name" value="Crystallins"/>
    <property type="match status" value="6"/>
</dbReference>
<gene>
    <name evidence="5" type="ORF">IRJ41_011899</name>
</gene>
<organism evidence="5 6">
    <name type="scientific">Triplophysa rosa</name>
    <name type="common">Cave loach</name>
    <dbReference type="NCBI Taxonomy" id="992332"/>
    <lineage>
        <taxon>Eukaryota</taxon>
        <taxon>Metazoa</taxon>
        <taxon>Chordata</taxon>
        <taxon>Craniata</taxon>
        <taxon>Vertebrata</taxon>
        <taxon>Euteleostomi</taxon>
        <taxon>Actinopterygii</taxon>
        <taxon>Neopterygii</taxon>
        <taxon>Teleostei</taxon>
        <taxon>Ostariophysi</taxon>
        <taxon>Cypriniformes</taxon>
        <taxon>Nemacheilidae</taxon>
        <taxon>Triplophysa</taxon>
    </lineage>
</organism>
<dbReference type="InterPro" id="IPR050252">
    <property type="entry name" value="Beta/Gamma-Crystallin"/>
</dbReference>
<name>A0A9W7WAP8_TRIRA</name>
<feature type="domain" description="Beta/gamma crystallin 'Greek key'" evidence="4">
    <location>
        <begin position="162"/>
        <end position="201"/>
    </location>
</feature>
<sequence length="846" mass="92605">MTSADAAVTMATKPPPPSSVQTGFQLNLQSDNNGPAVTPDPRMTSADAAVTIATKPSPPSGVQTGFQVNLQPAVTPDPKTTSSDPMAAADASPPLPSFDDIRLPGYLEKILPKGPEELVSRESASGPVGLNKAVDVQTSDNSVPVTPPADIPTARGFHRRPGKIVIYQQHQFSGQSFDFYRDEDDVTHLQLSSVISVKVLKGCWILFEKAGFEGRCIALEEEEIGELPNEWAEEAGQTSVPFVIGSLRLAVRDYTPPRIELFSEAAGRGRSSEFVDDTDEVGAFGLPQNTGSIKVHSGLWVVYSDAGFQGLLAVLERGEYPCPESWGFPVPAVGSLRALRMGSVKVQYPNAVKAVLYEKAGLQGGCVEVQGDVFSFRGTDGEPDGHGLSSVASLKILRGLWVGYDEDGFEGQQFVLEEGEYLDWRDWGGTGQNLLSLRPVLTDFSSPHMKMFSDLDFFERGVNVDVMELLENTANTEYGPQTRSIDVLSGAWVVFDEPGFCGQHYVLEKGLYSSPEDWGSSNSRILSVIPIILENQNSSHFKIQLFSEPEFNGTSVLVEDTLPTMPQGFIMSSCRVHAGSWLAFGCESFSGSQCVLEDGDYPDLRMMGFTQPKTSVLSLQPVGHEFSLPSIVLFERSGFRGRRLVLKSSSVNLQLTESCTRVSSILVEGGIWVLYESNNFRGSQFLLKPGEVPDWPKVSTWSRIGSLRPLIQKQAHFRLRNKEAGLMMSVVGSLGELMRIQATEEMGGVEQVWMYQEGHLQSKLLAGCFVDVSSGILMAGSRAVPSSDPDKPHQLWNIRSDGLIRNNAAPNLVLEVKGGQQFDRNQIIINEFHPNKLNQRWSLELL</sequence>
<keyword evidence="6" id="KW-1185">Reference proteome</keyword>
<accession>A0A9W7WAP8</accession>
<feature type="region of interest" description="Disordered" evidence="3">
    <location>
        <begin position="71"/>
        <end position="97"/>
    </location>
</feature>
<dbReference type="PRINTS" id="PR01367">
    <property type="entry name" value="BGCRYSTALLIN"/>
</dbReference>
<dbReference type="SUPFAM" id="SSF49695">
    <property type="entry name" value="gamma-Crystallin-like"/>
    <property type="match status" value="3"/>
</dbReference>
<dbReference type="Gene3D" id="2.80.10.50">
    <property type="match status" value="1"/>
</dbReference>